<evidence type="ECO:0000259" key="8">
    <source>
        <dbReference type="Pfam" id="PF00857"/>
    </source>
</evidence>
<dbReference type="OrthoDB" id="9791276at2"/>
<evidence type="ECO:0000313" key="9">
    <source>
        <dbReference type="EMBL" id="KZE84876.1"/>
    </source>
</evidence>
<dbReference type="AlphaFoldDB" id="A0A161SDP7"/>
<dbReference type="Gene3D" id="3.40.50.850">
    <property type="entry name" value="Isochorismatase-like"/>
    <property type="match status" value="1"/>
</dbReference>
<comment type="caution">
    <text evidence="9">The sequence shown here is derived from an EMBL/GenBank/DDBJ whole genome shotgun (WGS) entry which is preliminary data.</text>
</comment>
<evidence type="ECO:0000256" key="3">
    <source>
        <dbReference type="ARBA" id="ARBA00022723"/>
    </source>
</evidence>
<dbReference type="Pfam" id="PF00857">
    <property type="entry name" value="Isochorismatase"/>
    <property type="match status" value="1"/>
</dbReference>
<evidence type="ECO:0000256" key="1">
    <source>
        <dbReference type="ARBA" id="ARBA00006336"/>
    </source>
</evidence>
<keyword evidence="4" id="KW-0378">Hydrolase</keyword>
<reference evidence="9 10" key="1">
    <citation type="submission" date="2016-01" db="EMBL/GenBank/DDBJ databases">
        <title>Whole genome sequencing of Myroides marinus L41.</title>
        <authorList>
            <person name="Hong K.W."/>
        </authorList>
    </citation>
    <scope>NUCLEOTIDE SEQUENCE [LARGE SCALE GENOMIC DNA]</scope>
    <source>
        <strain evidence="9 10">L41</strain>
    </source>
</reference>
<dbReference type="NCBIfam" id="NF008623">
    <property type="entry name" value="PRK11609.1"/>
    <property type="match status" value="1"/>
</dbReference>
<sequence>MKALLVVDLQYDFLPGGSLAVAQGDEIIPIINRIQKDFDLVIATQDWHPANHKSFASQHRDKNLFDLIELNGIPQVLWPDHCVQGSRGAAFTEEWESNNVAAIFRKGMNVEVDSYSGFYDNDHQNSTGLLGFLKDKNVTELYLCGLAAEFCVYFSAKDSQEAGIKTFFLDFATKPITKEGLDKIKLEMSKLGIVIVVDEEELFFNKSRN</sequence>
<dbReference type="CDD" id="cd01011">
    <property type="entry name" value="nicotinamidase"/>
    <property type="match status" value="1"/>
</dbReference>
<organism evidence="9 10">
    <name type="scientific">Myroides marinus</name>
    <dbReference type="NCBI Taxonomy" id="703342"/>
    <lineage>
        <taxon>Bacteria</taxon>
        <taxon>Pseudomonadati</taxon>
        <taxon>Bacteroidota</taxon>
        <taxon>Flavobacteriia</taxon>
        <taxon>Flavobacteriales</taxon>
        <taxon>Flavobacteriaceae</taxon>
        <taxon>Myroides</taxon>
    </lineage>
</organism>
<comment type="similarity">
    <text evidence="1">Belongs to the isochorismatase family.</text>
</comment>
<dbReference type="PANTHER" id="PTHR11080">
    <property type="entry name" value="PYRAZINAMIDASE/NICOTINAMIDASE"/>
    <property type="match status" value="1"/>
</dbReference>
<feature type="domain" description="Isochorismatase-like" evidence="8">
    <location>
        <begin position="3"/>
        <end position="197"/>
    </location>
</feature>
<evidence type="ECO:0000256" key="2">
    <source>
        <dbReference type="ARBA" id="ARBA00022642"/>
    </source>
</evidence>
<dbReference type="InterPro" id="IPR052347">
    <property type="entry name" value="Isochorismatase_Nicotinamidase"/>
</dbReference>
<dbReference type="SUPFAM" id="SSF52499">
    <property type="entry name" value="Isochorismatase-like hydrolases"/>
    <property type="match status" value="1"/>
</dbReference>
<evidence type="ECO:0000256" key="4">
    <source>
        <dbReference type="ARBA" id="ARBA00022801"/>
    </source>
</evidence>
<dbReference type="GO" id="GO:0008936">
    <property type="term" value="F:nicotinamidase activity"/>
    <property type="evidence" value="ECO:0007669"/>
    <property type="project" value="UniProtKB-EC"/>
</dbReference>
<name>A0A161SDP7_9FLAO</name>
<keyword evidence="2" id="KW-0662">Pyridine nucleotide biosynthesis</keyword>
<accession>A0A161SDP7</accession>
<proteinExistence type="inferred from homology"/>
<evidence type="ECO:0000256" key="7">
    <source>
        <dbReference type="ARBA" id="ARBA00043224"/>
    </source>
</evidence>
<dbReference type="PANTHER" id="PTHR11080:SF2">
    <property type="entry name" value="LD05707P"/>
    <property type="match status" value="1"/>
</dbReference>
<dbReference type="GO" id="GO:0019363">
    <property type="term" value="P:pyridine nucleotide biosynthetic process"/>
    <property type="evidence" value="ECO:0007669"/>
    <property type="project" value="UniProtKB-KW"/>
</dbReference>
<dbReference type="EMBL" id="LQNU01000002">
    <property type="protein sequence ID" value="KZE84876.1"/>
    <property type="molecule type" value="Genomic_DNA"/>
</dbReference>
<dbReference type="InterPro" id="IPR036380">
    <property type="entry name" value="Isochorismatase-like_sf"/>
</dbReference>
<evidence type="ECO:0000256" key="6">
    <source>
        <dbReference type="ARBA" id="ARBA00039017"/>
    </source>
</evidence>
<comment type="pathway">
    <text evidence="5">Cofactor biosynthesis; nicotinate biosynthesis; nicotinate from nicotinamide: step 1/1.</text>
</comment>
<protein>
    <recommendedName>
        <fullName evidence="6">nicotinamidase</fullName>
        <ecNumber evidence="6">3.5.1.19</ecNumber>
    </recommendedName>
    <alternativeName>
        <fullName evidence="7">Nicotinamide deamidase</fullName>
    </alternativeName>
</protein>
<evidence type="ECO:0000313" key="10">
    <source>
        <dbReference type="Proteomes" id="UP000076630"/>
    </source>
</evidence>
<dbReference type="Proteomes" id="UP000076630">
    <property type="component" value="Unassembled WGS sequence"/>
</dbReference>
<evidence type="ECO:0000256" key="5">
    <source>
        <dbReference type="ARBA" id="ARBA00037900"/>
    </source>
</evidence>
<keyword evidence="3" id="KW-0479">Metal-binding</keyword>
<dbReference type="RefSeq" id="WP_038988530.1">
    <property type="nucleotide sequence ID" value="NZ_JACAJN010000052.1"/>
</dbReference>
<dbReference type="InterPro" id="IPR000868">
    <property type="entry name" value="Isochorismatase-like_dom"/>
</dbReference>
<dbReference type="GO" id="GO:0046872">
    <property type="term" value="F:metal ion binding"/>
    <property type="evidence" value="ECO:0007669"/>
    <property type="project" value="UniProtKB-KW"/>
</dbReference>
<keyword evidence="10" id="KW-1185">Reference proteome</keyword>
<dbReference type="EC" id="3.5.1.19" evidence="6"/>
<gene>
    <name evidence="9" type="ORF">AV926_02575</name>
</gene>